<evidence type="ECO:0000313" key="3">
    <source>
        <dbReference type="RefSeq" id="XP_039127576.1"/>
    </source>
</evidence>
<dbReference type="Proteomes" id="UP001515500">
    <property type="component" value="Chromosome 1"/>
</dbReference>
<name>A0AB40BLW3_DIOCR</name>
<dbReference type="RefSeq" id="XP_039127576.1">
    <property type="nucleotide sequence ID" value="XM_039271642.1"/>
</dbReference>
<feature type="compositionally biased region" description="Basic and acidic residues" evidence="1">
    <location>
        <begin position="254"/>
        <end position="264"/>
    </location>
</feature>
<evidence type="ECO:0000313" key="2">
    <source>
        <dbReference type="Proteomes" id="UP001515500"/>
    </source>
</evidence>
<reference evidence="2" key="1">
    <citation type="submission" date="2025-05" db="UniProtKB">
        <authorList>
            <consortium name="RefSeq"/>
        </authorList>
    </citation>
    <scope>NUCLEOTIDE SEQUENCE [LARGE SCALE GENOMIC DNA]</scope>
</reference>
<dbReference type="GO" id="GO:0000775">
    <property type="term" value="C:chromosome, centromeric region"/>
    <property type="evidence" value="ECO:0007669"/>
    <property type="project" value="InterPro"/>
</dbReference>
<reference evidence="3" key="2">
    <citation type="submission" date="2025-08" db="UniProtKB">
        <authorList>
            <consortium name="RefSeq"/>
        </authorList>
    </citation>
    <scope>IDENTIFICATION</scope>
</reference>
<sequence length="342" mass="37829">MEDGSLLEPGTNNSNVGGVGGNPKRGRNRKNKDQVGRTSRRKQLSDITNTVDSVRRGGGEENAKALSCSSSSDHVAHLLKENAALLKVIGDKDKVIEMNGIELQKLRVSLQKASLQNAHLAQTNSMMLAELNFSKERLRALQHEMGCTMAALKSKTVELDEEKLAKKQCLTISTKEEKLSKKQCSMMNTEEEKLSKMQCPMMSIASIVEANTKCADTTDVASTAANKKARNTSRKCLLKGKSLTSTAMIQQAAGKEKDDRRSSDLESEQCEPTENSFVMKDVVLDSSAISSEKEQNNKNISQPLYENQEIRRTSVGRPMRKAAEKVSSYKETPLNIKMRRED</sequence>
<dbReference type="GO" id="GO:0045144">
    <property type="term" value="P:meiotic sister chromatid segregation"/>
    <property type="evidence" value="ECO:0007669"/>
    <property type="project" value="InterPro"/>
</dbReference>
<feature type="region of interest" description="Disordered" evidence="1">
    <location>
        <begin position="1"/>
        <end position="63"/>
    </location>
</feature>
<dbReference type="AlphaFoldDB" id="A0AB40BLW3"/>
<dbReference type="PANTHER" id="PTHR34373">
    <property type="entry name" value="SHUGOSHIN 2"/>
    <property type="match status" value="1"/>
</dbReference>
<proteinExistence type="predicted"/>
<dbReference type="InterPro" id="IPR044693">
    <property type="entry name" value="SGO_plant"/>
</dbReference>
<dbReference type="PANTHER" id="PTHR34373:SF9">
    <property type="entry name" value="SHUGOSHIN 2"/>
    <property type="match status" value="1"/>
</dbReference>
<evidence type="ECO:0000256" key="1">
    <source>
        <dbReference type="SAM" id="MobiDB-lite"/>
    </source>
</evidence>
<feature type="region of interest" description="Disordered" evidence="1">
    <location>
        <begin position="288"/>
        <end position="342"/>
    </location>
</feature>
<gene>
    <name evidence="3" type="primary">LOC120263675</name>
</gene>
<feature type="compositionally biased region" description="Basic and acidic residues" evidence="1">
    <location>
        <begin position="53"/>
        <end position="63"/>
    </location>
</feature>
<keyword evidence="2" id="KW-1185">Reference proteome</keyword>
<feature type="region of interest" description="Disordered" evidence="1">
    <location>
        <begin position="251"/>
        <end position="274"/>
    </location>
</feature>
<dbReference type="GO" id="GO:0034090">
    <property type="term" value="P:maintenance of meiotic sister chromatid cohesion"/>
    <property type="evidence" value="ECO:0007669"/>
    <property type="project" value="InterPro"/>
</dbReference>
<organism evidence="2 3">
    <name type="scientific">Dioscorea cayennensis subsp. rotundata</name>
    <name type="common">White Guinea yam</name>
    <name type="synonym">Dioscorea rotundata</name>
    <dbReference type="NCBI Taxonomy" id="55577"/>
    <lineage>
        <taxon>Eukaryota</taxon>
        <taxon>Viridiplantae</taxon>
        <taxon>Streptophyta</taxon>
        <taxon>Embryophyta</taxon>
        <taxon>Tracheophyta</taxon>
        <taxon>Spermatophyta</taxon>
        <taxon>Magnoliopsida</taxon>
        <taxon>Liliopsida</taxon>
        <taxon>Dioscoreales</taxon>
        <taxon>Dioscoreaceae</taxon>
        <taxon>Dioscorea</taxon>
    </lineage>
</organism>
<accession>A0AB40BLW3</accession>
<dbReference type="GeneID" id="120263675"/>
<protein>
    <submittedName>
        <fullName evidence="3">Shugoshin-1-like</fullName>
    </submittedName>
</protein>